<dbReference type="AlphaFoldDB" id="A0A8S9P8Y6"/>
<feature type="region of interest" description="Disordered" evidence="1">
    <location>
        <begin position="39"/>
        <end position="63"/>
    </location>
</feature>
<comment type="caution">
    <text evidence="2">The sequence shown here is derived from an EMBL/GenBank/DDBJ whole genome shotgun (WGS) entry which is preliminary data.</text>
</comment>
<organism evidence="2 3">
    <name type="scientific">Brassica cretica</name>
    <name type="common">Mustard</name>
    <dbReference type="NCBI Taxonomy" id="69181"/>
    <lineage>
        <taxon>Eukaryota</taxon>
        <taxon>Viridiplantae</taxon>
        <taxon>Streptophyta</taxon>
        <taxon>Embryophyta</taxon>
        <taxon>Tracheophyta</taxon>
        <taxon>Spermatophyta</taxon>
        <taxon>Magnoliopsida</taxon>
        <taxon>eudicotyledons</taxon>
        <taxon>Gunneridae</taxon>
        <taxon>Pentapetalae</taxon>
        <taxon>rosids</taxon>
        <taxon>malvids</taxon>
        <taxon>Brassicales</taxon>
        <taxon>Brassicaceae</taxon>
        <taxon>Brassiceae</taxon>
        <taxon>Brassica</taxon>
    </lineage>
</organism>
<protein>
    <submittedName>
        <fullName evidence="2">Uncharacterized protein</fullName>
    </submittedName>
</protein>
<proteinExistence type="predicted"/>
<accession>A0A8S9P8Y6</accession>
<evidence type="ECO:0000313" key="2">
    <source>
        <dbReference type="EMBL" id="KAF3513508.1"/>
    </source>
</evidence>
<reference evidence="2" key="1">
    <citation type="submission" date="2019-12" db="EMBL/GenBank/DDBJ databases">
        <title>Genome sequencing and annotation of Brassica cretica.</title>
        <authorList>
            <person name="Studholme D.J."/>
            <person name="Sarris P."/>
        </authorList>
    </citation>
    <scope>NUCLEOTIDE SEQUENCE</scope>
    <source>
        <strain evidence="2">PFS-109/04</strain>
        <tissue evidence="2">Leaf</tissue>
    </source>
</reference>
<sequence length="82" mass="9229">MDLLVDLALEESTGFQKRSFTPAENLQKALTDAREWMMAQTPPISKSPKPSIRPKPNPRRSGQYSVFTDAAWNCSTKEAGFR</sequence>
<gene>
    <name evidence="2" type="ORF">F2Q69_00008863</name>
</gene>
<evidence type="ECO:0000256" key="1">
    <source>
        <dbReference type="SAM" id="MobiDB-lite"/>
    </source>
</evidence>
<dbReference type="Proteomes" id="UP000712600">
    <property type="component" value="Unassembled WGS sequence"/>
</dbReference>
<dbReference type="EMBL" id="QGKX02001521">
    <property type="protein sequence ID" value="KAF3513508.1"/>
    <property type="molecule type" value="Genomic_DNA"/>
</dbReference>
<name>A0A8S9P8Y6_BRACR</name>
<evidence type="ECO:0000313" key="3">
    <source>
        <dbReference type="Proteomes" id="UP000712600"/>
    </source>
</evidence>